<evidence type="ECO:0000313" key="2">
    <source>
        <dbReference type="Proteomes" id="UP000807504"/>
    </source>
</evidence>
<gene>
    <name evidence="1" type="ORF">HNY73_016560</name>
</gene>
<comment type="caution">
    <text evidence="1">The sequence shown here is derived from an EMBL/GenBank/DDBJ whole genome shotgun (WGS) entry which is preliminary data.</text>
</comment>
<protein>
    <submittedName>
        <fullName evidence="1">Uncharacterized protein</fullName>
    </submittedName>
</protein>
<keyword evidence="2" id="KW-1185">Reference proteome</keyword>
<name>A0A8T0EN50_ARGBR</name>
<dbReference type="EMBL" id="JABXBU010002227">
    <property type="protein sequence ID" value="KAF8773955.1"/>
    <property type="molecule type" value="Genomic_DNA"/>
</dbReference>
<sequence length="74" mass="8413">MSSAEKAKIGNGSCWPLQVSKEVMVGDHPAYPRSFWDTKRDGLSMKSETKLILKRLLETGHLKKKDGKICYQEM</sequence>
<reference evidence="1" key="1">
    <citation type="journal article" date="2020" name="bioRxiv">
        <title>Chromosome-level reference genome of the European wasp spider Argiope bruennichi: a resource for studies on range expansion and evolutionary adaptation.</title>
        <authorList>
            <person name="Sheffer M.M."/>
            <person name="Hoppe A."/>
            <person name="Krehenwinkel H."/>
            <person name="Uhl G."/>
            <person name="Kuss A.W."/>
            <person name="Jensen L."/>
            <person name="Jensen C."/>
            <person name="Gillespie R.G."/>
            <person name="Hoff K.J."/>
            <person name="Prost S."/>
        </authorList>
    </citation>
    <scope>NUCLEOTIDE SEQUENCE</scope>
</reference>
<dbReference type="AlphaFoldDB" id="A0A8T0EN50"/>
<accession>A0A8T0EN50</accession>
<evidence type="ECO:0000313" key="1">
    <source>
        <dbReference type="EMBL" id="KAF8773955.1"/>
    </source>
</evidence>
<dbReference type="Proteomes" id="UP000807504">
    <property type="component" value="Unassembled WGS sequence"/>
</dbReference>
<proteinExistence type="predicted"/>
<organism evidence="1 2">
    <name type="scientific">Argiope bruennichi</name>
    <name type="common">Wasp spider</name>
    <name type="synonym">Aranea bruennichi</name>
    <dbReference type="NCBI Taxonomy" id="94029"/>
    <lineage>
        <taxon>Eukaryota</taxon>
        <taxon>Metazoa</taxon>
        <taxon>Ecdysozoa</taxon>
        <taxon>Arthropoda</taxon>
        <taxon>Chelicerata</taxon>
        <taxon>Arachnida</taxon>
        <taxon>Araneae</taxon>
        <taxon>Araneomorphae</taxon>
        <taxon>Entelegynae</taxon>
        <taxon>Araneoidea</taxon>
        <taxon>Araneidae</taxon>
        <taxon>Argiope</taxon>
    </lineage>
</organism>
<reference evidence="1" key="2">
    <citation type="submission" date="2020-06" db="EMBL/GenBank/DDBJ databases">
        <authorList>
            <person name="Sheffer M."/>
        </authorList>
    </citation>
    <scope>NUCLEOTIDE SEQUENCE</scope>
</reference>